<dbReference type="EMBL" id="JADCNM010000011">
    <property type="protein sequence ID" value="KAG0462139.1"/>
    <property type="molecule type" value="Genomic_DNA"/>
</dbReference>
<feature type="compositionally biased region" description="Basic residues" evidence="1">
    <location>
        <begin position="127"/>
        <end position="138"/>
    </location>
</feature>
<name>A0A835PYE4_VANPL</name>
<sequence length="154" mass="16642">MPRFIIRQKAQSSHGDVPSASLAFFLQQDSSSLLKPNTSLSLCITLLLSDGFHADEHEEGSVLGEQEVEEDETEQRGGEDQGGDEGPLRGVHDRGAALRRAPRVPRQCHLSGAVPEVGGRVRAPLRPTHHPSLRRQLHGVRGGASPTVIAGDHR</sequence>
<evidence type="ECO:0000313" key="3">
    <source>
        <dbReference type="Proteomes" id="UP000639772"/>
    </source>
</evidence>
<evidence type="ECO:0000313" key="2">
    <source>
        <dbReference type="EMBL" id="KAG0462139.1"/>
    </source>
</evidence>
<proteinExistence type="predicted"/>
<feature type="region of interest" description="Disordered" evidence="1">
    <location>
        <begin position="57"/>
        <end position="154"/>
    </location>
</feature>
<organism evidence="2 3">
    <name type="scientific">Vanilla planifolia</name>
    <name type="common">Vanilla</name>
    <dbReference type="NCBI Taxonomy" id="51239"/>
    <lineage>
        <taxon>Eukaryota</taxon>
        <taxon>Viridiplantae</taxon>
        <taxon>Streptophyta</taxon>
        <taxon>Embryophyta</taxon>
        <taxon>Tracheophyta</taxon>
        <taxon>Spermatophyta</taxon>
        <taxon>Magnoliopsida</taxon>
        <taxon>Liliopsida</taxon>
        <taxon>Asparagales</taxon>
        <taxon>Orchidaceae</taxon>
        <taxon>Vanilloideae</taxon>
        <taxon>Vanilleae</taxon>
        <taxon>Vanilla</taxon>
    </lineage>
</organism>
<feature type="compositionally biased region" description="Basic and acidic residues" evidence="1">
    <location>
        <begin position="86"/>
        <end position="96"/>
    </location>
</feature>
<evidence type="ECO:0000256" key="1">
    <source>
        <dbReference type="SAM" id="MobiDB-lite"/>
    </source>
</evidence>
<dbReference type="AlphaFoldDB" id="A0A835PYE4"/>
<comment type="caution">
    <text evidence="2">The sequence shown here is derived from an EMBL/GenBank/DDBJ whole genome shotgun (WGS) entry which is preliminary data.</text>
</comment>
<dbReference type="Proteomes" id="UP000639772">
    <property type="component" value="Chromosome 11"/>
</dbReference>
<accession>A0A835PYE4</accession>
<reference evidence="2 3" key="1">
    <citation type="journal article" date="2020" name="Nat. Food">
        <title>A phased Vanilla planifolia genome enables genetic improvement of flavour and production.</title>
        <authorList>
            <person name="Hasing T."/>
            <person name="Tang H."/>
            <person name="Brym M."/>
            <person name="Khazi F."/>
            <person name="Huang T."/>
            <person name="Chambers A.H."/>
        </authorList>
    </citation>
    <scope>NUCLEOTIDE SEQUENCE [LARGE SCALE GENOMIC DNA]</scope>
    <source>
        <tissue evidence="2">Leaf</tissue>
    </source>
</reference>
<gene>
    <name evidence="2" type="ORF">HPP92_020615</name>
</gene>
<protein>
    <submittedName>
        <fullName evidence="2">Uncharacterized protein</fullName>
    </submittedName>
</protein>